<keyword evidence="2" id="KW-1185">Reference proteome</keyword>
<accession>A0ABR5DT39</accession>
<evidence type="ECO:0000313" key="1">
    <source>
        <dbReference type="EMBL" id="KKC31185.1"/>
    </source>
</evidence>
<dbReference type="EMBL" id="LAPV01000199">
    <property type="protein sequence ID" value="KKC31185.1"/>
    <property type="molecule type" value="Genomic_DNA"/>
</dbReference>
<gene>
    <name evidence="1" type="ORF">WH91_20460</name>
</gene>
<reference evidence="1 2" key="1">
    <citation type="submission" date="2015-03" db="EMBL/GenBank/DDBJ databases">
        <authorList>
            <person name="Lepp D."/>
            <person name="Hassan Y.I."/>
            <person name="Li X.-Z."/>
            <person name="Zhou T."/>
        </authorList>
    </citation>
    <scope>NUCLEOTIDE SEQUENCE [LARGE SCALE GENOMIC DNA]</scope>
    <source>
        <strain evidence="1 2">Cr7-05</strain>
    </source>
</reference>
<protein>
    <recommendedName>
        <fullName evidence="3">Lipoprotein</fullName>
    </recommendedName>
</protein>
<name>A0ABR5DT39_9HYPH</name>
<sequence length="139" mass="15164">MLLAGCSAFSPNGVQFSGDTVPFPAHYQRETARIVAKKGADRAQITVSYPRNLIGATPLSPQRWYSCVRGLSVAKKPERLPRIDELLQGVLDPGANQGIHNVMLVFNSDTARPAVREGFDLPLCRDGQYEPLTADAPLM</sequence>
<evidence type="ECO:0000313" key="2">
    <source>
        <dbReference type="Proteomes" id="UP000033519"/>
    </source>
</evidence>
<comment type="caution">
    <text evidence="1">The sequence shown here is derived from an EMBL/GenBank/DDBJ whole genome shotgun (WGS) entry which is preliminary data.</text>
</comment>
<dbReference type="Proteomes" id="UP000033519">
    <property type="component" value="Unassembled WGS sequence"/>
</dbReference>
<proteinExistence type="predicted"/>
<evidence type="ECO:0008006" key="3">
    <source>
        <dbReference type="Google" id="ProtNLM"/>
    </source>
</evidence>
<organism evidence="1 2">
    <name type="scientific">Devosia psychrophila</name>
    <dbReference type="NCBI Taxonomy" id="728005"/>
    <lineage>
        <taxon>Bacteria</taxon>
        <taxon>Pseudomonadati</taxon>
        <taxon>Pseudomonadota</taxon>
        <taxon>Alphaproteobacteria</taxon>
        <taxon>Hyphomicrobiales</taxon>
        <taxon>Devosiaceae</taxon>
        <taxon>Devosia</taxon>
    </lineage>
</organism>